<gene>
    <name evidence="7" type="ORF">BHQ10_006927</name>
</gene>
<comment type="subcellular location">
    <subcellularLocation>
        <location evidence="1">Secreted</location>
    </subcellularLocation>
</comment>
<dbReference type="EMBL" id="MIKG01000013">
    <property type="protein sequence ID" value="RAO70915.1"/>
    <property type="molecule type" value="Genomic_DNA"/>
</dbReference>
<accession>A0A364L525</accession>
<name>A0A364L525_TALAM</name>
<dbReference type="STRING" id="1196081.A0A364L525"/>
<dbReference type="InterPro" id="IPR004911">
    <property type="entry name" value="Interferon-induced_GILT"/>
</dbReference>
<keyword evidence="6" id="KW-0472">Membrane</keyword>
<protein>
    <recommendedName>
        <fullName evidence="9">Gamma interferon inducible lysosomal thiol reductase GILT</fullName>
    </recommendedName>
</protein>
<dbReference type="Pfam" id="PF03227">
    <property type="entry name" value="GILT"/>
    <property type="match status" value="1"/>
</dbReference>
<evidence type="ECO:0000313" key="8">
    <source>
        <dbReference type="Proteomes" id="UP000249363"/>
    </source>
</evidence>
<evidence type="ECO:0000256" key="6">
    <source>
        <dbReference type="SAM" id="Phobius"/>
    </source>
</evidence>
<dbReference type="GeneID" id="63796143"/>
<proteinExistence type="inferred from homology"/>
<evidence type="ECO:0000256" key="3">
    <source>
        <dbReference type="ARBA" id="ARBA00022525"/>
    </source>
</evidence>
<dbReference type="GO" id="GO:0005576">
    <property type="term" value="C:extracellular region"/>
    <property type="evidence" value="ECO:0007669"/>
    <property type="project" value="UniProtKB-SubCell"/>
</dbReference>
<keyword evidence="6" id="KW-0812">Transmembrane</keyword>
<reference evidence="7 8" key="1">
    <citation type="journal article" date="2017" name="Biotechnol. Biofuels">
        <title>Differential beta-glucosidase expression as a function of carbon source availability in Talaromyces amestolkiae: a genomic and proteomic approach.</title>
        <authorList>
            <person name="de Eugenio L.I."/>
            <person name="Mendez-Liter J.A."/>
            <person name="Nieto-Dominguez M."/>
            <person name="Alonso L."/>
            <person name="Gil-Munoz J."/>
            <person name="Barriuso J."/>
            <person name="Prieto A."/>
            <person name="Martinez M.J."/>
        </authorList>
    </citation>
    <scope>NUCLEOTIDE SEQUENCE [LARGE SCALE GENOMIC DNA]</scope>
    <source>
        <strain evidence="7 8">CIB</strain>
    </source>
</reference>
<comment type="caution">
    <text evidence="7">The sequence shown here is derived from an EMBL/GenBank/DDBJ whole genome shotgun (WGS) entry which is preliminary data.</text>
</comment>
<feature type="transmembrane region" description="Helical" evidence="6">
    <location>
        <begin position="44"/>
        <end position="63"/>
    </location>
</feature>
<evidence type="ECO:0000313" key="7">
    <source>
        <dbReference type="EMBL" id="RAO70915.1"/>
    </source>
</evidence>
<sequence length="295" mass="32813">MPPTAYEVYQDLEREESFAPQEGKTQGSYSTWRERAMNRNLRKGLAIIGACWLVYILWLNRLYASSFIPGSSNETAEIADKETVGKTVPLDVHIMSKCPDAKDCLQKLILPAMERISDKVDFQLSFIGSVSDSTSDVVCKHGPTECIGNMLMLCAANLPFTTSQISAIPRTPVIRSLGFANCLIDDYPEIPSRSLVQNCALEHGIDFEALNTCASREDDDFENPGDPTPENPSGIALLRKSVRHTQDVGVTKSCTVRLDETVWCIRDDGQWKDCAHGSDVSTFVDAVEKLWKERN</sequence>
<dbReference type="GO" id="GO:0016671">
    <property type="term" value="F:oxidoreductase activity, acting on a sulfur group of donors, disulfide as acceptor"/>
    <property type="evidence" value="ECO:0007669"/>
    <property type="project" value="InterPro"/>
</dbReference>
<keyword evidence="3" id="KW-0964">Secreted</keyword>
<dbReference type="PANTHER" id="PTHR13234:SF8">
    <property type="entry name" value="GAMMA-INTERFERON-INDUCIBLE LYSOSOMAL THIOL REDUCTASE"/>
    <property type="match status" value="1"/>
</dbReference>
<evidence type="ECO:0000256" key="5">
    <source>
        <dbReference type="ARBA" id="ARBA00023180"/>
    </source>
</evidence>
<dbReference type="OrthoDB" id="958254at2759"/>
<evidence type="ECO:0000256" key="2">
    <source>
        <dbReference type="ARBA" id="ARBA00005679"/>
    </source>
</evidence>
<dbReference type="RefSeq" id="XP_040735431.1">
    <property type="nucleotide sequence ID" value="XM_040879567.1"/>
</dbReference>
<keyword evidence="6" id="KW-1133">Transmembrane helix</keyword>
<organism evidence="7 8">
    <name type="scientific">Talaromyces amestolkiae</name>
    <dbReference type="NCBI Taxonomy" id="1196081"/>
    <lineage>
        <taxon>Eukaryota</taxon>
        <taxon>Fungi</taxon>
        <taxon>Dikarya</taxon>
        <taxon>Ascomycota</taxon>
        <taxon>Pezizomycotina</taxon>
        <taxon>Eurotiomycetes</taxon>
        <taxon>Eurotiomycetidae</taxon>
        <taxon>Eurotiales</taxon>
        <taxon>Trichocomaceae</taxon>
        <taxon>Talaromyces</taxon>
        <taxon>Talaromyces sect. Talaromyces</taxon>
    </lineage>
</organism>
<evidence type="ECO:0008006" key="9">
    <source>
        <dbReference type="Google" id="ProtNLM"/>
    </source>
</evidence>
<keyword evidence="4" id="KW-0732">Signal</keyword>
<keyword evidence="8" id="KW-1185">Reference proteome</keyword>
<dbReference type="PANTHER" id="PTHR13234">
    <property type="entry name" value="GAMMA-INTERFERON INDUCIBLE LYSOSOMAL THIOL REDUCTASE GILT"/>
    <property type="match status" value="1"/>
</dbReference>
<dbReference type="AlphaFoldDB" id="A0A364L525"/>
<comment type="similarity">
    <text evidence="2">Belongs to the GILT family.</text>
</comment>
<dbReference type="Proteomes" id="UP000249363">
    <property type="component" value="Unassembled WGS sequence"/>
</dbReference>
<evidence type="ECO:0000256" key="4">
    <source>
        <dbReference type="ARBA" id="ARBA00022729"/>
    </source>
</evidence>
<evidence type="ECO:0000256" key="1">
    <source>
        <dbReference type="ARBA" id="ARBA00004613"/>
    </source>
</evidence>
<keyword evidence="5" id="KW-0325">Glycoprotein</keyword>